<evidence type="ECO:0000259" key="2">
    <source>
        <dbReference type="Pfam" id="PF12146"/>
    </source>
</evidence>
<evidence type="ECO:0000313" key="3">
    <source>
        <dbReference type="EMBL" id="RGV75642.1"/>
    </source>
</evidence>
<proteinExistence type="predicted"/>
<organism evidence="3 4">
    <name type="scientific">Enterocloster bolteae</name>
    <dbReference type="NCBI Taxonomy" id="208479"/>
    <lineage>
        <taxon>Bacteria</taxon>
        <taxon>Bacillati</taxon>
        <taxon>Bacillota</taxon>
        <taxon>Clostridia</taxon>
        <taxon>Lachnospirales</taxon>
        <taxon>Lachnospiraceae</taxon>
        <taxon>Enterocloster</taxon>
    </lineage>
</organism>
<dbReference type="InterPro" id="IPR022742">
    <property type="entry name" value="Hydrolase_4"/>
</dbReference>
<dbReference type="Proteomes" id="UP000284543">
    <property type="component" value="Unassembled WGS sequence"/>
</dbReference>
<dbReference type="EMBL" id="QRZM01000005">
    <property type="protein sequence ID" value="RGV75642.1"/>
    <property type="molecule type" value="Genomic_DNA"/>
</dbReference>
<dbReference type="InterPro" id="IPR029058">
    <property type="entry name" value="AB_hydrolase_fold"/>
</dbReference>
<name>A0A412Z6M1_9FIRM</name>
<dbReference type="SUPFAM" id="SSF53474">
    <property type="entry name" value="alpha/beta-Hydrolases"/>
    <property type="match status" value="1"/>
</dbReference>
<gene>
    <name evidence="3" type="ORF">DWW02_15240</name>
</gene>
<evidence type="ECO:0000256" key="1">
    <source>
        <dbReference type="SAM" id="Phobius"/>
    </source>
</evidence>
<dbReference type="Gene3D" id="3.40.50.1820">
    <property type="entry name" value="alpha/beta hydrolase"/>
    <property type="match status" value="1"/>
</dbReference>
<dbReference type="GO" id="GO:0016787">
    <property type="term" value="F:hydrolase activity"/>
    <property type="evidence" value="ECO:0007669"/>
    <property type="project" value="UniProtKB-KW"/>
</dbReference>
<keyword evidence="1" id="KW-0812">Transmembrane</keyword>
<feature type="transmembrane region" description="Helical" evidence="1">
    <location>
        <begin position="6"/>
        <end position="30"/>
    </location>
</feature>
<evidence type="ECO:0000313" key="4">
    <source>
        <dbReference type="Proteomes" id="UP000284543"/>
    </source>
</evidence>
<accession>A0A412Z6M1</accession>
<protein>
    <submittedName>
        <fullName evidence="3">Alpha/beta hydrolase</fullName>
    </submittedName>
</protein>
<dbReference type="PANTHER" id="PTHR12277:SF81">
    <property type="entry name" value="PROTEIN ABHD13"/>
    <property type="match status" value="1"/>
</dbReference>
<dbReference type="PANTHER" id="PTHR12277">
    <property type="entry name" value="ALPHA/BETA HYDROLASE DOMAIN-CONTAINING PROTEIN"/>
    <property type="match status" value="1"/>
</dbReference>
<reference evidence="3 4" key="1">
    <citation type="submission" date="2018-08" db="EMBL/GenBank/DDBJ databases">
        <title>A genome reference for cultivated species of the human gut microbiota.</title>
        <authorList>
            <person name="Zou Y."/>
            <person name="Xue W."/>
            <person name="Luo G."/>
        </authorList>
    </citation>
    <scope>NUCLEOTIDE SEQUENCE [LARGE SCALE GENOMIC DNA]</scope>
    <source>
        <strain evidence="3 4">AF14-18</strain>
    </source>
</reference>
<dbReference type="AlphaFoldDB" id="A0A412Z6M1"/>
<dbReference type="RefSeq" id="WP_117942942.1">
    <property type="nucleotide sequence ID" value="NZ_QRZM01000005.1"/>
</dbReference>
<dbReference type="PROSITE" id="PS51257">
    <property type="entry name" value="PROKAR_LIPOPROTEIN"/>
    <property type="match status" value="1"/>
</dbReference>
<keyword evidence="1" id="KW-1133">Transmembrane helix</keyword>
<comment type="caution">
    <text evidence="3">The sequence shown here is derived from an EMBL/GenBank/DDBJ whole genome shotgun (WGS) entry which is preliminary data.</text>
</comment>
<sequence>MKISYIVIGVFGFLVFISFVIACVGIEIQFGKRIEQKGPKMVIPDWIHQKEVEFVSGKNKLKGYIFWNAKDNKLSEKIIVLVHGYGVTYKDYEIEIEEFVKRKYSVFAYDMTGCGMSQGKKIGGFSQFLLDAQSAIKYVESMNLNMEIELVGHSTGAYAVAALLNFDNLGVSKSIIISGFNHPSSYVSSCLQKTIKGLSYLVQVWIYIMGIVKYGEIAKYTGVDGINHFQGEILVMQNERDDMVTLKQSLYSNRSKIINRKVLFWLKNDAGHYPTRKKINGKEIAEDATFEVIKNFLE</sequence>
<feature type="domain" description="Serine aminopeptidase S33" evidence="2">
    <location>
        <begin position="76"/>
        <end position="198"/>
    </location>
</feature>
<keyword evidence="3" id="KW-0378">Hydrolase</keyword>
<dbReference type="Pfam" id="PF12146">
    <property type="entry name" value="Hydrolase_4"/>
    <property type="match status" value="1"/>
</dbReference>
<keyword evidence="1" id="KW-0472">Membrane</keyword>